<accession>A0A3G8M9T0</accession>
<reference evidence="2 3" key="1">
    <citation type="submission" date="2018-11" db="EMBL/GenBank/DDBJ databases">
        <title>Genome squencing of methanotrophic bacteria isolated from alkaline groundwater in Korea.</title>
        <authorList>
            <person name="Nguyen L.N."/>
        </authorList>
    </citation>
    <scope>NUCLEOTIDE SEQUENCE [LARGE SCALE GENOMIC DNA]</scope>
    <source>
        <strain evidence="2 3">GW6</strain>
        <plasmid evidence="3">pgw6_1</plasmid>
    </source>
</reference>
<gene>
    <name evidence="2" type="ORF">EHO51_17970</name>
</gene>
<dbReference type="Pfam" id="PF01656">
    <property type="entry name" value="CbiA"/>
    <property type="match status" value="1"/>
</dbReference>
<dbReference type="EMBL" id="CP034087">
    <property type="protein sequence ID" value="AZG78733.1"/>
    <property type="molecule type" value="Genomic_DNA"/>
</dbReference>
<evidence type="ECO:0000259" key="1">
    <source>
        <dbReference type="Pfam" id="PF01656"/>
    </source>
</evidence>
<dbReference type="RefSeq" id="WP_124740244.1">
    <property type="nucleotide sequence ID" value="NZ_CP034087.1"/>
</dbReference>
<proteinExistence type="predicted"/>
<keyword evidence="2" id="KW-0614">Plasmid</keyword>
<sequence length="228" mass="25054">MDKAIYMVGGSKGGVGKSMVTMALIHFLTARGEAVVVVDADTSNPDVMQNYEKEIPCEGVNLDDADGWIRLVNLCDENADKTVIVNTAARNNQGVGAYGVTLSGTLDELKRRLVTLWVVNRQRDSLELLQDFLEAIPNSTVHVVKNGYFGADEKFELYNGSKTRKSIEGRGGKSLLFPDMADRVSDDLYSKRLSIRKALADMPIGNRAELKRWLRQVDGAFSAVLPNG</sequence>
<dbReference type="InterPro" id="IPR027417">
    <property type="entry name" value="P-loop_NTPase"/>
</dbReference>
<organism evidence="2 3">
    <name type="scientific">Methylocystis rosea</name>
    <dbReference type="NCBI Taxonomy" id="173366"/>
    <lineage>
        <taxon>Bacteria</taxon>
        <taxon>Pseudomonadati</taxon>
        <taxon>Pseudomonadota</taxon>
        <taxon>Alphaproteobacteria</taxon>
        <taxon>Hyphomicrobiales</taxon>
        <taxon>Methylocystaceae</taxon>
        <taxon>Methylocystis</taxon>
    </lineage>
</organism>
<dbReference type="KEGG" id="mros:EHO51_17970"/>
<dbReference type="Proteomes" id="UP000273982">
    <property type="component" value="Plasmid pGW6_1"/>
</dbReference>
<feature type="domain" description="CobQ/CobB/MinD/ParA nucleotide binding" evidence="1">
    <location>
        <begin position="7"/>
        <end position="136"/>
    </location>
</feature>
<evidence type="ECO:0000313" key="2">
    <source>
        <dbReference type="EMBL" id="AZG78733.1"/>
    </source>
</evidence>
<dbReference type="InterPro" id="IPR002586">
    <property type="entry name" value="CobQ/CobB/MinD/ParA_Nub-bd_dom"/>
</dbReference>
<geneLocation type="plasmid" evidence="3">
    <name>pgw6_1</name>
</geneLocation>
<dbReference type="AlphaFoldDB" id="A0A3G8M9T0"/>
<dbReference type="Gene3D" id="3.40.50.300">
    <property type="entry name" value="P-loop containing nucleotide triphosphate hydrolases"/>
    <property type="match status" value="1"/>
</dbReference>
<evidence type="ECO:0000313" key="3">
    <source>
        <dbReference type="Proteomes" id="UP000273982"/>
    </source>
</evidence>
<dbReference type="SUPFAM" id="SSF52540">
    <property type="entry name" value="P-loop containing nucleoside triphosphate hydrolases"/>
    <property type="match status" value="1"/>
</dbReference>
<name>A0A3G8M9T0_9HYPH</name>
<protein>
    <submittedName>
        <fullName evidence="2">Protein mobD</fullName>
    </submittedName>
</protein>